<sequence length="68" mass="7671">MKDTEIVKNKDRREEAARGKKRRPPSHKSQSCIAILAQQRQPTDASDSPTDEHPTNHALSLERKPVSP</sequence>
<feature type="compositionally biased region" description="Basic and acidic residues" evidence="1">
    <location>
        <begin position="1"/>
        <end position="18"/>
    </location>
</feature>
<feature type="compositionally biased region" description="Basic and acidic residues" evidence="1">
    <location>
        <begin position="50"/>
        <end position="68"/>
    </location>
</feature>
<protein>
    <submittedName>
        <fullName evidence="2">Uncharacterized protein</fullName>
    </submittedName>
</protein>
<evidence type="ECO:0000256" key="1">
    <source>
        <dbReference type="SAM" id="MobiDB-lite"/>
    </source>
</evidence>
<dbReference type="AlphaFoldDB" id="A0A0E0QKP7"/>
<proteinExistence type="predicted"/>
<reference evidence="2" key="2">
    <citation type="submission" date="2015-06" db="UniProtKB">
        <authorList>
            <consortium name="EnsemblPlants"/>
        </authorList>
    </citation>
    <scope>IDENTIFICATION</scope>
</reference>
<feature type="region of interest" description="Disordered" evidence="1">
    <location>
        <begin position="1"/>
        <end position="68"/>
    </location>
</feature>
<name>A0A0E0QKP7_ORYRU</name>
<keyword evidence="3" id="KW-1185">Reference proteome</keyword>
<dbReference type="Gramene" id="ORUFI08G21540.1">
    <property type="protein sequence ID" value="ORUFI08G21540.1"/>
    <property type="gene ID" value="ORUFI08G21540"/>
</dbReference>
<evidence type="ECO:0000313" key="3">
    <source>
        <dbReference type="Proteomes" id="UP000008022"/>
    </source>
</evidence>
<reference evidence="3" key="1">
    <citation type="submission" date="2013-06" db="EMBL/GenBank/DDBJ databases">
        <authorList>
            <person name="Zhao Q."/>
        </authorList>
    </citation>
    <scope>NUCLEOTIDE SEQUENCE</scope>
    <source>
        <strain evidence="3">cv. W1943</strain>
    </source>
</reference>
<organism evidence="2 3">
    <name type="scientific">Oryza rufipogon</name>
    <name type="common">Brownbeard rice</name>
    <name type="synonym">Asian wild rice</name>
    <dbReference type="NCBI Taxonomy" id="4529"/>
    <lineage>
        <taxon>Eukaryota</taxon>
        <taxon>Viridiplantae</taxon>
        <taxon>Streptophyta</taxon>
        <taxon>Embryophyta</taxon>
        <taxon>Tracheophyta</taxon>
        <taxon>Spermatophyta</taxon>
        <taxon>Magnoliopsida</taxon>
        <taxon>Liliopsida</taxon>
        <taxon>Poales</taxon>
        <taxon>Poaceae</taxon>
        <taxon>BOP clade</taxon>
        <taxon>Oryzoideae</taxon>
        <taxon>Oryzeae</taxon>
        <taxon>Oryzinae</taxon>
        <taxon>Oryza</taxon>
    </lineage>
</organism>
<accession>A0A0E0QKP7</accession>
<dbReference type="Proteomes" id="UP000008022">
    <property type="component" value="Unassembled WGS sequence"/>
</dbReference>
<dbReference type="HOGENOM" id="CLU_2798474_0_0_1"/>
<evidence type="ECO:0000313" key="2">
    <source>
        <dbReference type="EnsemblPlants" id="ORUFI08G21540.1"/>
    </source>
</evidence>
<feature type="compositionally biased region" description="Polar residues" evidence="1">
    <location>
        <begin position="27"/>
        <end position="48"/>
    </location>
</feature>
<dbReference type="EnsemblPlants" id="ORUFI08G21540.1">
    <property type="protein sequence ID" value="ORUFI08G21540.1"/>
    <property type="gene ID" value="ORUFI08G21540"/>
</dbReference>